<comment type="caution">
    <text evidence="12">The sequence shown here is derived from an EMBL/GenBank/DDBJ whole genome shotgun (WGS) entry which is preliminary data.</text>
</comment>
<sequence>MEALFARADAAPRPLAAPHWTPKFVEPLMFDRSAERDRAAGAGSISFRGVSKIYAEGAAPALAGIDLAIEPGEIFGVIGRSGAGKSTLLRLINRLETATEGQVLVGGEDVGALDEGRLVALRRRVGMIFQHFNLMSAKTAAENVALPLVVAKRPRAEIETRVREALALVGLTDKRDAYPARLSGGQKQRVGIARALVAGPDVLLCDEATSALDPESTQSILALLKDINRRLGLTIVLITHEMSVIREVCDRVLVLDKGAIAEVGPVWRVFGEPRHEATRTLLRPLARGLPEDVAARLQPHPAPQGRSDAIVELAFSGEGEPDVGALAAALGGAKPRILSAQLDRIGGHTQGRLLLAVRLAAAPQLSGLAPSSKVLGYVAADD</sequence>
<dbReference type="Gene3D" id="3.40.50.300">
    <property type="entry name" value="P-loop containing nucleotide triphosphate hydrolases"/>
    <property type="match status" value="1"/>
</dbReference>
<dbReference type="RefSeq" id="WP_204949546.1">
    <property type="nucleotide sequence ID" value="NZ_BSFF01000001.1"/>
</dbReference>
<dbReference type="SUPFAM" id="SSF52540">
    <property type="entry name" value="P-loop containing nucleoside triphosphate hydrolases"/>
    <property type="match status" value="1"/>
</dbReference>
<dbReference type="CDD" id="cd03258">
    <property type="entry name" value="ABC_MetN_methionine_transporter"/>
    <property type="match status" value="1"/>
</dbReference>
<evidence type="ECO:0000259" key="11">
    <source>
        <dbReference type="PROSITE" id="PS50893"/>
    </source>
</evidence>
<evidence type="ECO:0000313" key="15">
    <source>
        <dbReference type="Proteomes" id="UP001143400"/>
    </source>
</evidence>
<evidence type="ECO:0000256" key="6">
    <source>
        <dbReference type="ARBA" id="ARBA00022741"/>
    </source>
</evidence>
<dbReference type="EMBL" id="JAFBCY010000002">
    <property type="protein sequence ID" value="MBM7851128.1"/>
    <property type="molecule type" value="Genomic_DNA"/>
</dbReference>
<evidence type="ECO:0000313" key="12">
    <source>
        <dbReference type="EMBL" id="GLK54185.1"/>
    </source>
</evidence>
<reference evidence="13 14" key="2">
    <citation type="submission" date="2021-01" db="EMBL/GenBank/DDBJ databases">
        <title>Genomic Encyclopedia of Type Strains, Phase IV (KMG-IV): sequencing the most valuable type-strain genomes for metagenomic binning, comparative biology and taxonomic classification.</title>
        <authorList>
            <person name="Goeker M."/>
        </authorList>
    </citation>
    <scope>NUCLEOTIDE SEQUENCE [LARGE SCALE GENOMIC DNA]</scope>
    <source>
        <strain evidence="13 14">DSM 6130</strain>
    </source>
</reference>
<dbReference type="SMART" id="SM00382">
    <property type="entry name" value="AAA"/>
    <property type="match status" value="1"/>
</dbReference>
<dbReference type="InterPro" id="IPR041701">
    <property type="entry name" value="MetN_ABC"/>
</dbReference>
<dbReference type="GO" id="GO:0016887">
    <property type="term" value="F:ATP hydrolysis activity"/>
    <property type="evidence" value="ECO:0007669"/>
    <property type="project" value="InterPro"/>
</dbReference>
<gene>
    <name evidence="12" type="primary">metN2</name>
    <name evidence="12" type="ORF">GCM10008170_02040</name>
    <name evidence="13" type="ORF">JOD31_001353</name>
</gene>
<evidence type="ECO:0000256" key="7">
    <source>
        <dbReference type="ARBA" id="ARBA00022840"/>
    </source>
</evidence>
<evidence type="ECO:0000256" key="1">
    <source>
        <dbReference type="ARBA" id="ARBA00002579"/>
    </source>
</evidence>
<protein>
    <recommendedName>
        <fullName evidence="3">Cell division ATP-binding protein FtsE</fullName>
    </recommendedName>
</protein>
<keyword evidence="5" id="KW-1003">Cell membrane</keyword>
<name>A0A9W6IRU8_9HYPH</name>
<dbReference type="InterPro" id="IPR027417">
    <property type="entry name" value="P-loop_NTPase"/>
</dbReference>
<organism evidence="12 15">
    <name type="scientific">Methylopila capsulata</name>
    <dbReference type="NCBI Taxonomy" id="61654"/>
    <lineage>
        <taxon>Bacteria</taxon>
        <taxon>Pseudomonadati</taxon>
        <taxon>Pseudomonadota</taxon>
        <taxon>Alphaproteobacteria</taxon>
        <taxon>Hyphomicrobiales</taxon>
        <taxon>Methylopilaceae</taxon>
        <taxon>Methylopila</taxon>
    </lineage>
</organism>
<dbReference type="Pfam" id="PF00005">
    <property type="entry name" value="ABC_tran"/>
    <property type="match status" value="1"/>
</dbReference>
<reference evidence="12" key="3">
    <citation type="submission" date="2023-01" db="EMBL/GenBank/DDBJ databases">
        <authorList>
            <person name="Sun Q."/>
            <person name="Evtushenko L."/>
        </authorList>
    </citation>
    <scope>NUCLEOTIDE SEQUENCE</scope>
    <source>
        <strain evidence="12">VKM B-1606</strain>
    </source>
</reference>
<keyword evidence="7 12" id="KW-0067">ATP-binding</keyword>
<dbReference type="PROSITE" id="PS50893">
    <property type="entry name" value="ABC_TRANSPORTER_2"/>
    <property type="match status" value="1"/>
</dbReference>
<keyword evidence="9" id="KW-0029">Amino-acid transport</keyword>
<dbReference type="AlphaFoldDB" id="A0A9W6IRU8"/>
<keyword evidence="14" id="KW-1185">Reference proteome</keyword>
<evidence type="ECO:0000256" key="3">
    <source>
        <dbReference type="ARBA" id="ARBA00020019"/>
    </source>
</evidence>
<dbReference type="InterPro" id="IPR050086">
    <property type="entry name" value="MetN_ABC_transporter-like"/>
</dbReference>
<dbReference type="PROSITE" id="PS00211">
    <property type="entry name" value="ABC_TRANSPORTER_1"/>
    <property type="match status" value="1"/>
</dbReference>
<dbReference type="GO" id="GO:0005886">
    <property type="term" value="C:plasma membrane"/>
    <property type="evidence" value="ECO:0007669"/>
    <property type="project" value="UniProtKB-ARBA"/>
</dbReference>
<dbReference type="Proteomes" id="UP001143400">
    <property type="component" value="Unassembled WGS sequence"/>
</dbReference>
<comment type="function">
    <text evidence="1">Part of the ABC transporter FtsEX involved in cellular division. Important for assembly or stability of the septal ring.</text>
</comment>
<keyword evidence="4" id="KW-0813">Transport</keyword>
<accession>A0A9W6IRU8</accession>
<evidence type="ECO:0000256" key="2">
    <source>
        <dbReference type="ARBA" id="ARBA00005417"/>
    </source>
</evidence>
<dbReference type="FunFam" id="3.40.50.300:FF:000056">
    <property type="entry name" value="Cell division ATP-binding protein FtsE"/>
    <property type="match status" value="1"/>
</dbReference>
<evidence type="ECO:0000256" key="8">
    <source>
        <dbReference type="ARBA" id="ARBA00022967"/>
    </source>
</evidence>
<dbReference type="EMBL" id="BSFF01000001">
    <property type="protein sequence ID" value="GLK54185.1"/>
    <property type="molecule type" value="Genomic_DNA"/>
</dbReference>
<evidence type="ECO:0000256" key="5">
    <source>
        <dbReference type="ARBA" id="ARBA00022475"/>
    </source>
</evidence>
<evidence type="ECO:0000256" key="4">
    <source>
        <dbReference type="ARBA" id="ARBA00022448"/>
    </source>
</evidence>
<keyword evidence="8" id="KW-1278">Translocase</keyword>
<evidence type="ECO:0000313" key="13">
    <source>
        <dbReference type="EMBL" id="MBM7851128.1"/>
    </source>
</evidence>
<dbReference type="Proteomes" id="UP000758856">
    <property type="component" value="Unassembled WGS sequence"/>
</dbReference>
<comment type="similarity">
    <text evidence="2">Belongs to the ABC transporter superfamily.</text>
</comment>
<dbReference type="PANTHER" id="PTHR43166">
    <property type="entry name" value="AMINO ACID IMPORT ATP-BINDING PROTEIN"/>
    <property type="match status" value="1"/>
</dbReference>
<reference evidence="12" key="1">
    <citation type="journal article" date="2014" name="Int. J. Syst. Evol. Microbiol.">
        <title>Complete genome sequence of Corynebacterium casei LMG S-19264T (=DSM 44701T), isolated from a smear-ripened cheese.</title>
        <authorList>
            <consortium name="US DOE Joint Genome Institute (JGI-PGF)"/>
            <person name="Walter F."/>
            <person name="Albersmeier A."/>
            <person name="Kalinowski J."/>
            <person name="Ruckert C."/>
        </authorList>
    </citation>
    <scope>NUCLEOTIDE SEQUENCE</scope>
    <source>
        <strain evidence="12">VKM B-1606</strain>
    </source>
</reference>
<dbReference type="InterPro" id="IPR017871">
    <property type="entry name" value="ABC_transporter-like_CS"/>
</dbReference>
<keyword evidence="10" id="KW-0472">Membrane</keyword>
<dbReference type="InterPro" id="IPR003593">
    <property type="entry name" value="AAA+_ATPase"/>
</dbReference>
<dbReference type="InterPro" id="IPR003439">
    <property type="entry name" value="ABC_transporter-like_ATP-bd"/>
</dbReference>
<proteinExistence type="inferred from homology"/>
<dbReference type="GO" id="GO:0006865">
    <property type="term" value="P:amino acid transport"/>
    <property type="evidence" value="ECO:0007669"/>
    <property type="project" value="UniProtKB-KW"/>
</dbReference>
<evidence type="ECO:0000256" key="10">
    <source>
        <dbReference type="ARBA" id="ARBA00023136"/>
    </source>
</evidence>
<evidence type="ECO:0000256" key="9">
    <source>
        <dbReference type="ARBA" id="ARBA00022970"/>
    </source>
</evidence>
<dbReference type="GO" id="GO:0005524">
    <property type="term" value="F:ATP binding"/>
    <property type="evidence" value="ECO:0007669"/>
    <property type="project" value="UniProtKB-KW"/>
</dbReference>
<keyword evidence="6" id="KW-0547">Nucleotide-binding</keyword>
<evidence type="ECO:0000313" key="14">
    <source>
        <dbReference type="Proteomes" id="UP000758856"/>
    </source>
</evidence>
<dbReference type="PANTHER" id="PTHR43166:SF30">
    <property type="entry name" value="METHIONINE IMPORT ATP-BINDING PROTEIN METN"/>
    <property type="match status" value="1"/>
</dbReference>
<feature type="domain" description="ABC transporter" evidence="11">
    <location>
        <begin position="45"/>
        <end position="282"/>
    </location>
</feature>